<dbReference type="PANTHER" id="PTHR30290:SF83">
    <property type="entry name" value="ABC TRANSPORTER SUBSTRATE-BINDING PROTEIN"/>
    <property type="match status" value="1"/>
</dbReference>
<dbReference type="SUPFAM" id="SSF53850">
    <property type="entry name" value="Periplasmic binding protein-like II"/>
    <property type="match status" value="1"/>
</dbReference>
<dbReference type="Gene3D" id="3.40.190.10">
    <property type="entry name" value="Periplasmic binding protein-like II"/>
    <property type="match status" value="1"/>
</dbReference>
<reference evidence="2 3" key="1">
    <citation type="submission" date="2021-06" db="EMBL/GenBank/DDBJ databases">
        <title>Actinomycetes sequencing.</title>
        <authorList>
            <person name="Shan Q."/>
        </authorList>
    </citation>
    <scope>NUCLEOTIDE SEQUENCE [LARGE SCALE GENOMIC DNA]</scope>
    <source>
        <strain evidence="2 3">NEAU-G5</strain>
    </source>
</reference>
<dbReference type="Gene3D" id="3.10.105.10">
    <property type="entry name" value="Dipeptide-binding Protein, Domain 3"/>
    <property type="match status" value="1"/>
</dbReference>
<comment type="caution">
    <text evidence="2">The sequence shown here is derived from an EMBL/GenBank/DDBJ whole genome shotgun (WGS) entry which is preliminary data.</text>
</comment>
<evidence type="ECO:0000313" key="3">
    <source>
        <dbReference type="Proteomes" id="UP000733379"/>
    </source>
</evidence>
<dbReference type="InterPro" id="IPR030678">
    <property type="entry name" value="Peptide/Ni-bd"/>
</dbReference>
<gene>
    <name evidence="2" type="ORF">KO481_03330</name>
</gene>
<protein>
    <submittedName>
        <fullName evidence="2">ABC transporter substrate-binding protein</fullName>
    </submittedName>
</protein>
<dbReference type="PANTHER" id="PTHR30290">
    <property type="entry name" value="PERIPLASMIC BINDING COMPONENT OF ABC TRANSPORTER"/>
    <property type="match status" value="1"/>
</dbReference>
<evidence type="ECO:0000313" key="2">
    <source>
        <dbReference type="EMBL" id="MBU3060552.1"/>
    </source>
</evidence>
<feature type="domain" description="Solute-binding protein family 5" evidence="1">
    <location>
        <begin position="95"/>
        <end position="473"/>
    </location>
</feature>
<name>A0ABS6ARA4_9NOCA</name>
<keyword evidence="3" id="KW-1185">Reference proteome</keyword>
<dbReference type="CDD" id="cd00995">
    <property type="entry name" value="PBP2_NikA_DppA_OppA_like"/>
    <property type="match status" value="1"/>
</dbReference>
<dbReference type="InterPro" id="IPR039424">
    <property type="entry name" value="SBP_5"/>
</dbReference>
<dbReference type="RefSeq" id="WP_215915911.1">
    <property type="nucleotide sequence ID" value="NZ_JAHKNI010000001.1"/>
</dbReference>
<organism evidence="2 3">
    <name type="scientific">Nocardia albiluteola</name>
    <dbReference type="NCBI Taxonomy" id="2842303"/>
    <lineage>
        <taxon>Bacteria</taxon>
        <taxon>Bacillati</taxon>
        <taxon>Actinomycetota</taxon>
        <taxon>Actinomycetes</taxon>
        <taxon>Mycobacteriales</taxon>
        <taxon>Nocardiaceae</taxon>
        <taxon>Nocardia</taxon>
    </lineage>
</organism>
<dbReference type="EMBL" id="JAHKNI010000001">
    <property type="protein sequence ID" value="MBU3060552.1"/>
    <property type="molecule type" value="Genomic_DNA"/>
</dbReference>
<proteinExistence type="predicted"/>
<dbReference type="PIRSF" id="PIRSF002741">
    <property type="entry name" value="MppA"/>
    <property type="match status" value="1"/>
</dbReference>
<dbReference type="Pfam" id="PF00496">
    <property type="entry name" value="SBP_bac_5"/>
    <property type="match status" value="1"/>
</dbReference>
<sequence>MHAAGRLARPGVREYALRVKTITALAAAVLLSSSLALTACSSGGGGAGDGIVTVNAGEPQNPLIPTDTNENMGGRVVDRLWAGLMYYDANGNAHNEVAQSIDSTDRQNYTVTLKPGWKFTNGEPVTAQSFVDAWNYGALSTNAQLNNGAFTEITGYDDVAATPPKAQTMSGLKVIDDTHFTVALTHASIDFELSLGWSPFYPLPKVAYKDMKAYGENPIGNGPYKFDHNGAWQHNVQIDVVPNPDYHGGRAPKNKGLRFVMYQSYTTAYNDLLSGNLDALDTIPDNALTTYKKDLGDRAISKPTAQDQHIGIQPNVPHFGGPEGLLRRQAISMAIDRQQICDTIWKGTKKPALDFASASLPGFDPNLPGVDTLKYNPDKAKQLWAQANAMSPWSGRFEIGYNSDGGHQAWIDAVANSIKNTLGIDAVGTPYPTFKQLLDKINSQTIGSAFRYGWQADYPSVFEFLSQQYVSGIGGNKAFYSNPEFDKALDAAQAAPTPDAAFKLSAQAQAILIKDMADIPVLDYIANAGRSANVQSAPLTYAGLFDFENIVKN</sequence>
<dbReference type="Proteomes" id="UP000733379">
    <property type="component" value="Unassembled WGS sequence"/>
</dbReference>
<evidence type="ECO:0000259" key="1">
    <source>
        <dbReference type="Pfam" id="PF00496"/>
    </source>
</evidence>
<dbReference type="Gene3D" id="3.90.76.10">
    <property type="entry name" value="Dipeptide-binding Protein, Domain 1"/>
    <property type="match status" value="1"/>
</dbReference>
<dbReference type="InterPro" id="IPR000914">
    <property type="entry name" value="SBP_5_dom"/>
</dbReference>
<accession>A0ABS6ARA4</accession>